<dbReference type="PANTHER" id="PTHR30136">
    <property type="entry name" value="HELIX-TURN-HELIX TRANSCRIPTIONAL REGULATOR, ICLR FAMILY"/>
    <property type="match status" value="1"/>
</dbReference>
<keyword evidence="3" id="KW-0804">Transcription</keyword>
<dbReference type="InterPro" id="IPR005471">
    <property type="entry name" value="Tscrpt_reg_IclR_N"/>
</dbReference>
<dbReference type="KEGG" id="bgf:BC1003_3558"/>
<dbReference type="GO" id="GO:0045892">
    <property type="term" value="P:negative regulation of DNA-templated transcription"/>
    <property type="evidence" value="ECO:0007669"/>
    <property type="project" value="TreeGrafter"/>
</dbReference>
<dbReference type="InterPro" id="IPR036388">
    <property type="entry name" value="WH-like_DNA-bd_sf"/>
</dbReference>
<dbReference type="STRING" id="640512.BC1003_3558"/>
<dbReference type="PROSITE" id="PS51077">
    <property type="entry name" value="HTH_ICLR"/>
    <property type="match status" value="1"/>
</dbReference>
<accession>E1THJ5</accession>
<dbReference type="EMBL" id="CP002218">
    <property type="protein sequence ID" value="ADN59499.1"/>
    <property type="molecule type" value="Genomic_DNA"/>
</dbReference>
<dbReference type="AlphaFoldDB" id="E1THJ5"/>
<keyword evidence="1" id="KW-0805">Transcription regulation</keyword>
<sequence>MKPADKEAEPVDRSVAAVDRTLSLLEAFLGKPGGRSLSELEERTGLFKSVILRYMLSLEARGFVHKEPSGAYRLGVKAAQLGRAFESSVELVSTLRPFVERLSERTGSSASVYVRDDDCRVCLLRAEPERDVRVSIRAGTRRPMDKSASSLAFRRFERETVQAFEAAGVAGVASSAGVGDPLLASMAAPLFGIDDAFVGVLTLSGVIGHFNVDDKRVRSLLFEEALAASALLGATLTEHGGN</sequence>
<proteinExistence type="predicted"/>
<feature type="domain" description="HTH iclR-type" evidence="4">
    <location>
        <begin position="15"/>
        <end position="76"/>
    </location>
</feature>
<dbReference type="HOGENOM" id="CLU_062618_4_1_4"/>
<keyword evidence="2" id="KW-0238">DNA-binding</keyword>
<dbReference type="Gene3D" id="1.10.10.10">
    <property type="entry name" value="Winged helix-like DNA-binding domain superfamily/Winged helix DNA-binding domain"/>
    <property type="match status" value="1"/>
</dbReference>
<dbReference type="SUPFAM" id="SSF46785">
    <property type="entry name" value="Winged helix' DNA-binding domain"/>
    <property type="match status" value="1"/>
</dbReference>
<evidence type="ECO:0000256" key="3">
    <source>
        <dbReference type="ARBA" id="ARBA00023163"/>
    </source>
</evidence>
<dbReference type="OrthoDB" id="5422805at2"/>
<dbReference type="Pfam" id="PF09339">
    <property type="entry name" value="HTH_IclR"/>
    <property type="match status" value="1"/>
</dbReference>
<evidence type="ECO:0000256" key="2">
    <source>
        <dbReference type="ARBA" id="ARBA00023125"/>
    </source>
</evidence>
<dbReference type="eggNOG" id="COG1414">
    <property type="taxonomic scope" value="Bacteria"/>
</dbReference>
<gene>
    <name evidence="6" type="ordered locus">BC1003_3558</name>
</gene>
<dbReference type="InterPro" id="IPR029016">
    <property type="entry name" value="GAF-like_dom_sf"/>
</dbReference>
<dbReference type="GO" id="GO:0003677">
    <property type="term" value="F:DNA binding"/>
    <property type="evidence" value="ECO:0007669"/>
    <property type="project" value="UniProtKB-KW"/>
</dbReference>
<evidence type="ECO:0000256" key="1">
    <source>
        <dbReference type="ARBA" id="ARBA00023015"/>
    </source>
</evidence>
<feature type="domain" description="IclR-ED" evidence="5">
    <location>
        <begin position="77"/>
        <end position="242"/>
    </location>
</feature>
<protein>
    <submittedName>
        <fullName evidence="6">Transcriptional regulator, IclR family</fullName>
    </submittedName>
</protein>
<dbReference type="InterPro" id="IPR014757">
    <property type="entry name" value="Tscrpt_reg_IclR_C"/>
</dbReference>
<evidence type="ECO:0000259" key="5">
    <source>
        <dbReference type="PROSITE" id="PS51078"/>
    </source>
</evidence>
<evidence type="ECO:0000259" key="4">
    <source>
        <dbReference type="PROSITE" id="PS51077"/>
    </source>
</evidence>
<dbReference type="PANTHER" id="PTHR30136:SF39">
    <property type="entry name" value="TRANSCRIPTIONAL REGULATORY PROTEIN"/>
    <property type="match status" value="1"/>
</dbReference>
<dbReference type="InterPro" id="IPR036390">
    <property type="entry name" value="WH_DNA-bd_sf"/>
</dbReference>
<dbReference type="PROSITE" id="PS51078">
    <property type="entry name" value="ICLR_ED"/>
    <property type="match status" value="1"/>
</dbReference>
<organism evidence="6">
    <name type="scientific">Burkholderia sp. (strain CCGE1003)</name>
    <dbReference type="NCBI Taxonomy" id="640512"/>
    <lineage>
        <taxon>Bacteria</taxon>
        <taxon>Pseudomonadati</taxon>
        <taxon>Pseudomonadota</taxon>
        <taxon>Betaproteobacteria</taxon>
        <taxon>Burkholderiales</taxon>
        <taxon>Burkholderiaceae</taxon>
        <taxon>Burkholderia</taxon>
    </lineage>
</organism>
<dbReference type="SMART" id="SM00346">
    <property type="entry name" value="HTH_ICLR"/>
    <property type="match status" value="1"/>
</dbReference>
<dbReference type="GO" id="GO:0003700">
    <property type="term" value="F:DNA-binding transcription factor activity"/>
    <property type="evidence" value="ECO:0007669"/>
    <property type="project" value="TreeGrafter"/>
</dbReference>
<reference evidence="6" key="1">
    <citation type="submission" date="2010-09" db="EMBL/GenBank/DDBJ databases">
        <title>Complete sequence of chromosome2 of Burkholderia sp. CCGE1003.</title>
        <authorList>
            <consortium name="US DOE Joint Genome Institute"/>
            <person name="Lucas S."/>
            <person name="Copeland A."/>
            <person name="Lapidus A."/>
            <person name="Cheng J.-F."/>
            <person name="Bruce D."/>
            <person name="Goodwin L."/>
            <person name="Pitluck S."/>
            <person name="Daligault H."/>
            <person name="Davenport K."/>
            <person name="Detter J.C."/>
            <person name="Han C."/>
            <person name="Tapia R."/>
            <person name="Land M."/>
            <person name="Hauser L."/>
            <person name="Jeffries C."/>
            <person name="Kyrpides N."/>
            <person name="Ivanova N."/>
            <person name="Ovchinnikova G."/>
            <person name="Martinez-Romero E."/>
            <person name="Rogel M.A."/>
            <person name="Auchtung J."/>
            <person name="Tiedje J.M."/>
            <person name="Woyke T."/>
        </authorList>
    </citation>
    <scope>NUCLEOTIDE SEQUENCE</scope>
    <source>
        <strain evidence="6">CCGE1003</strain>
    </source>
</reference>
<dbReference type="Gene3D" id="3.30.450.40">
    <property type="match status" value="1"/>
</dbReference>
<evidence type="ECO:0000313" key="6">
    <source>
        <dbReference type="EMBL" id="ADN59499.1"/>
    </source>
</evidence>
<dbReference type="InterPro" id="IPR050707">
    <property type="entry name" value="HTH_MetabolicPath_Reg"/>
</dbReference>
<name>E1THJ5_BURSG</name>
<dbReference type="SUPFAM" id="SSF55781">
    <property type="entry name" value="GAF domain-like"/>
    <property type="match status" value="1"/>
</dbReference>